<reference evidence="5 6" key="1">
    <citation type="journal article" date="2004" name="Science">
        <title>The genome of the diatom Thalassiosira pseudonana: ecology, evolution, and metabolism.</title>
        <authorList>
            <person name="Armbrust E.V."/>
            <person name="Berges J.A."/>
            <person name="Bowler C."/>
            <person name="Green B.R."/>
            <person name="Martinez D."/>
            <person name="Putnam N.H."/>
            <person name="Zhou S."/>
            <person name="Allen A.E."/>
            <person name="Apt K.E."/>
            <person name="Bechner M."/>
            <person name="Brzezinski M.A."/>
            <person name="Chaal B.K."/>
            <person name="Chiovitti A."/>
            <person name="Davis A.K."/>
            <person name="Demarest M.S."/>
            <person name="Detter J.C."/>
            <person name="Glavina T."/>
            <person name="Goodstein D."/>
            <person name="Hadi M.Z."/>
            <person name="Hellsten U."/>
            <person name="Hildebrand M."/>
            <person name="Jenkins B.D."/>
            <person name="Jurka J."/>
            <person name="Kapitonov V.V."/>
            <person name="Kroger N."/>
            <person name="Lau W.W."/>
            <person name="Lane T.W."/>
            <person name="Larimer F.W."/>
            <person name="Lippmeier J.C."/>
            <person name="Lucas S."/>
            <person name="Medina M."/>
            <person name="Montsant A."/>
            <person name="Obornik M."/>
            <person name="Parker M.S."/>
            <person name="Palenik B."/>
            <person name="Pazour G.J."/>
            <person name="Richardson P.M."/>
            <person name="Rynearson T.A."/>
            <person name="Saito M.A."/>
            <person name="Schwartz D.C."/>
            <person name="Thamatrakoln K."/>
            <person name="Valentin K."/>
            <person name="Vardi A."/>
            <person name="Wilkerson F.P."/>
            <person name="Rokhsar D.S."/>
        </authorList>
    </citation>
    <scope>NUCLEOTIDE SEQUENCE [LARGE SCALE GENOMIC DNA]</scope>
    <source>
        <strain evidence="5 6">CCMP1335</strain>
    </source>
</reference>
<dbReference type="PANTHER" id="PTHR48112">
    <property type="entry name" value="HIGH MOBILITY GROUP PROTEIN DSP1"/>
    <property type="match status" value="1"/>
</dbReference>
<dbReference type="PaxDb" id="35128-Thaps6771"/>
<evidence type="ECO:0000313" key="5">
    <source>
        <dbReference type="EMBL" id="ACI64451.1"/>
    </source>
</evidence>
<feature type="region of interest" description="Disordered" evidence="3">
    <location>
        <begin position="301"/>
        <end position="406"/>
    </location>
</feature>
<feature type="compositionally biased region" description="Low complexity" evidence="3">
    <location>
        <begin position="361"/>
        <end position="378"/>
    </location>
</feature>
<dbReference type="SUPFAM" id="SSF47095">
    <property type="entry name" value="HMG-box"/>
    <property type="match status" value="2"/>
</dbReference>
<dbReference type="InterPro" id="IPR050342">
    <property type="entry name" value="HMGB"/>
</dbReference>
<evidence type="ECO:0000256" key="1">
    <source>
        <dbReference type="ARBA" id="ARBA00023125"/>
    </source>
</evidence>
<dbReference type="GO" id="GO:0005634">
    <property type="term" value="C:nucleus"/>
    <property type="evidence" value="ECO:0000318"/>
    <property type="project" value="GO_Central"/>
</dbReference>
<dbReference type="AlphaFoldDB" id="B5YMF6"/>
<gene>
    <name evidence="5" type="ORF">THAPS_6771</name>
</gene>
<reference evidence="5 6" key="2">
    <citation type="journal article" date="2008" name="Nature">
        <title>The Phaeodactylum genome reveals the evolutionary history of diatom genomes.</title>
        <authorList>
            <person name="Bowler C."/>
            <person name="Allen A.E."/>
            <person name="Badger J.H."/>
            <person name="Grimwood J."/>
            <person name="Jabbari K."/>
            <person name="Kuo A."/>
            <person name="Maheswari U."/>
            <person name="Martens C."/>
            <person name="Maumus F."/>
            <person name="Otillar R.P."/>
            <person name="Rayko E."/>
            <person name="Salamov A."/>
            <person name="Vandepoele K."/>
            <person name="Beszteri B."/>
            <person name="Gruber A."/>
            <person name="Heijde M."/>
            <person name="Katinka M."/>
            <person name="Mock T."/>
            <person name="Valentin K."/>
            <person name="Verret F."/>
            <person name="Berges J.A."/>
            <person name="Brownlee C."/>
            <person name="Cadoret J.P."/>
            <person name="Chiovitti A."/>
            <person name="Choi C.J."/>
            <person name="Coesel S."/>
            <person name="De Martino A."/>
            <person name="Detter J.C."/>
            <person name="Durkin C."/>
            <person name="Falciatore A."/>
            <person name="Fournet J."/>
            <person name="Haruta M."/>
            <person name="Huysman M.J."/>
            <person name="Jenkins B.D."/>
            <person name="Jiroutova K."/>
            <person name="Jorgensen R.E."/>
            <person name="Joubert Y."/>
            <person name="Kaplan A."/>
            <person name="Kroger N."/>
            <person name="Kroth P.G."/>
            <person name="La Roche J."/>
            <person name="Lindquist E."/>
            <person name="Lommer M."/>
            <person name="Martin-Jezequel V."/>
            <person name="Lopez P.J."/>
            <person name="Lucas S."/>
            <person name="Mangogna M."/>
            <person name="McGinnis K."/>
            <person name="Medlin L.K."/>
            <person name="Montsant A."/>
            <person name="Oudot-Le Secq M.P."/>
            <person name="Napoli C."/>
            <person name="Obornik M."/>
            <person name="Parker M.S."/>
            <person name="Petit J.L."/>
            <person name="Porcel B.M."/>
            <person name="Poulsen N."/>
            <person name="Robison M."/>
            <person name="Rychlewski L."/>
            <person name="Rynearson T.A."/>
            <person name="Schmutz J."/>
            <person name="Shapiro H."/>
            <person name="Siaut M."/>
            <person name="Stanley M."/>
            <person name="Sussman M.R."/>
            <person name="Taylor A.R."/>
            <person name="Vardi A."/>
            <person name="von Dassow P."/>
            <person name="Vyverman W."/>
            <person name="Willis A."/>
            <person name="Wyrwicz L.S."/>
            <person name="Rokhsar D.S."/>
            <person name="Weissenbach J."/>
            <person name="Armbrust E.V."/>
            <person name="Green B.R."/>
            <person name="Van de Peer Y."/>
            <person name="Grigoriev I.V."/>
        </authorList>
    </citation>
    <scope>NUCLEOTIDE SEQUENCE [LARGE SCALE GENOMIC DNA]</scope>
    <source>
        <strain evidence="5 6">CCMP1335</strain>
    </source>
</reference>
<evidence type="ECO:0000259" key="4">
    <source>
        <dbReference type="PROSITE" id="PS50118"/>
    </source>
</evidence>
<keyword evidence="6" id="KW-1185">Reference proteome</keyword>
<dbReference type="SMART" id="SM00398">
    <property type="entry name" value="HMG"/>
    <property type="match status" value="2"/>
</dbReference>
<dbReference type="PROSITE" id="PS50118">
    <property type="entry name" value="HMG_BOX_2"/>
    <property type="match status" value="2"/>
</dbReference>
<dbReference type="Proteomes" id="UP000001449">
    <property type="component" value="Chromosome 7"/>
</dbReference>
<feature type="domain" description="HMG box" evidence="4">
    <location>
        <begin position="146"/>
        <end position="226"/>
    </location>
</feature>
<feature type="domain" description="HMG box" evidence="4">
    <location>
        <begin position="234"/>
        <end position="313"/>
    </location>
</feature>
<feature type="compositionally biased region" description="Pro residues" evidence="3">
    <location>
        <begin position="446"/>
        <end position="469"/>
    </location>
</feature>
<dbReference type="eggNOG" id="ENOG502SNZC">
    <property type="taxonomic scope" value="Eukaryota"/>
</dbReference>
<feature type="compositionally biased region" description="Pro residues" evidence="3">
    <location>
        <begin position="334"/>
        <end position="360"/>
    </location>
</feature>
<proteinExistence type="predicted"/>
<dbReference type="Gene3D" id="1.10.30.10">
    <property type="entry name" value="High mobility group box domain"/>
    <property type="match status" value="2"/>
</dbReference>
<dbReference type="EMBL" id="CP001160">
    <property type="protein sequence ID" value="ACI64451.1"/>
    <property type="molecule type" value="Genomic_DNA"/>
</dbReference>
<evidence type="ECO:0000256" key="2">
    <source>
        <dbReference type="PROSITE-ProRule" id="PRU00267"/>
    </source>
</evidence>
<dbReference type="RefSeq" id="XP_002295734.1">
    <property type="nucleotide sequence ID" value="XM_002295698.1"/>
</dbReference>
<sequence>MAHQRTIRGESSEAGELSPVKEAPTLAVQNPPEDDDNADNNKENNSAAKHKHSTQPTNAASDSYDESDELTYDIPYQPPTDPLSIAQQHLIATSHPTTDLEVALKAELERNTAHIARLREECIKLRGFINRRKQPYKRKRMEREAPRKSLSAYNLFVREQFVRLAKENESVLQDSADMQLARVVPQMNVAAAGKAWKKLTQAEKAKYEALAKPDKVRYEAEVAAYCPGERRRGKKRQKTGYNLFYTDHVAERKRGAENDNSAGIGSGIQNERGATARIVGEAWKKLSPEERDEYERRAVKMNRAKEREEEEQGEKHQHGAGEMEPAPIMVIQPSFPPPLMAHPMPPPQHMQQPMPPPPQPTQQQQQQQDQQQDQRGPPLMVDTMHQPPSQPHDYGREEHYPTGVYPPVIHHPHNGVYFPPYYPPGPYDYYPPPSTRNNNGQGASLAPPPEMYYPPPDYRGPPPPAYTNM</sequence>
<feature type="region of interest" description="Disordered" evidence="3">
    <location>
        <begin position="1"/>
        <end position="81"/>
    </location>
</feature>
<feature type="DNA-binding region" description="HMG box" evidence="2">
    <location>
        <begin position="234"/>
        <end position="313"/>
    </location>
</feature>
<dbReference type="HOGENOM" id="CLU_583325_0_0_1"/>
<dbReference type="InParanoid" id="B5YMF6"/>
<dbReference type="PANTHER" id="PTHR48112:SF22">
    <property type="entry name" value="MITOCHONDRIAL TRANSCRIPTION FACTOR A, ISOFORM B"/>
    <property type="match status" value="1"/>
</dbReference>
<keyword evidence="1 2" id="KW-0238">DNA-binding</keyword>
<dbReference type="InterPro" id="IPR009071">
    <property type="entry name" value="HMG_box_dom"/>
</dbReference>
<feature type="compositionally biased region" description="Basic and acidic residues" evidence="3">
    <location>
        <begin position="301"/>
        <end position="321"/>
    </location>
</feature>
<keyword evidence="2" id="KW-0539">Nucleus</keyword>
<protein>
    <recommendedName>
        <fullName evidence="4">HMG box domain-containing protein</fullName>
    </recommendedName>
</protein>
<feature type="region of interest" description="Disordered" evidence="3">
    <location>
        <begin position="428"/>
        <end position="469"/>
    </location>
</feature>
<feature type="DNA-binding region" description="HMG box" evidence="2">
    <location>
        <begin position="146"/>
        <end position="226"/>
    </location>
</feature>
<dbReference type="Pfam" id="PF00505">
    <property type="entry name" value="HMG_box"/>
    <property type="match status" value="1"/>
</dbReference>
<organism evidence="5 6">
    <name type="scientific">Thalassiosira pseudonana</name>
    <name type="common">Marine diatom</name>
    <name type="synonym">Cyclotella nana</name>
    <dbReference type="NCBI Taxonomy" id="35128"/>
    <lineage>
        <taxon>Eukaryota</taxon>
        <taxon>Sar</taxon>
        <taxon>Stramenopiles</taxon>
        <taxon>Ochrophyta</taxon>
        <taxon>Bacillariophyta</taxon>
        <taxon>Coscinodiscophyceae</taxon>
        <taxon>Thalassiosirophycidae</taxon>
        <taxon>Thalassiosirales</taxon>
        <taxon>Thalassiosiraceae</taxon>
        <taxon>Thalassiosira</taxon>
    </lineage>
</organism>
<evidence type="ECO:0000256" key="3">
    <source>
        <dbReference type="SAM" id="MobiDB-lite"/>
    </source>
</evidence>
<dbReference type="GO" id="GO:0003677">
    <property type="term" value="F:DNA binding"/>
    <property type="evidence" value="ECO:0007669"/>
    <property type="project" value="UniProtKB-UniRule"/>
</dbReference>
<evidence type="ECO:0000313" key="6">
    <source>
        <dbReference type="Proteomes" id="UP000001449"/>
    </source>
</evidence>
<dbReference type="KEGG" id="tps:THAPS_6771"/>
<accession>B5YMF6</accession>
<dbReference type="InterPro" id="IPR036910">
    <property type="entry name" value="HMG_box_dom_sf"/>
</dbReference>
<name>B5YMF6_THAPS</name>
<dbReference type="STRING" id="35128.B5YMF6"/>
<dbReference type="GeneID" id="7446217"/>